<accession>A0AAE4ZBU3</accession>
<keyword evidence="1" id="KW-1133">Transmembrane helix</keyword>
<proteinExistence type="predicted"/>
<dbReference type="AlphaFoldDB" id="A0AAE4ZBU3"/>
<feature type="transmembrane region" description="Helical" evidence="1">
    <location>
        <begin position="42"/>
        <end position="73"/>
    </location>
</feature>
<dbReference type="Proteomes" id="UP000702544">
    <property type="component" value="Unassembled WGS sequence"/>
</dbReference>
<keyword evidence="1" id="KW-0472">Membrane</keyword>
<reference evidence="2 3" key="1">
    <citation type="submission" date="2020-01" db="EMBL/GenBank/DDBJ databases">
        <title>Genomes assembled from Gulf of Kutch pelagic sediment metagenomes.</title>
        <authorList>
            <person name="Chandrashekar M."/>
            <person name="Mahajan M.S."/>
            <person name="Dave K.J."/>
            <person name="Vatsa P."/>
            <person name="Nathani N.M."/>
        </authorList>
    </citation>
    <scope>NUCLEOTIDE SEQUENCE [LARGE SCALE GENOMIC DNA]</scope>
    <source>
        <strain evidence="2">KS3-K002</strain>
    </source>
</reference>
<evidence type="ECO:0000256" key="1">
    <source>
        <dbReference type="SAM" id="Phobius"/>
    </source>
</evidence>
<dbReference type="InterPro" id="IPR007462">
    <property type="entry name" value="COV1-like"/>
</dbReference>
<gene>
    <name evidence="2" type="ORF">GWO12_05850</name>
</gene>
<dbReference type="Pfam" id="PF04367">
    <property type="entry name" value="DUF502"/>
    <property type="match status" value="1"/>
</dbReference>
<sequence length="219" mass="23822">MSQDRSIWASLRRYLLTGIVVIAPVGLTAYVLWWIFARLDRILGQVFTVIGLRIPGLGLVALVAIVIGVGWLAQQAVGREAISLGKNWLKRFPLTRTIYTAASQIVEQIIGENRRLFRSCVLVEYPRPGIWAVGFLTSEASREVNDAAAEDALAIFLPTTPNPTSGYLIFVPRSQVVPLRMTVEEGFKLVVSAGAVTPESLTAAGVPVGRPGELPVDEL</sequence>
<feature type="transmembrane region" description="Helical" evidence="1">
    <location>
        <begin position="14"/>
        <end position="36"/>
    </location>
</feature>
<dbReference type="EMBL" id="JAACAK010000046">
    <property type="protein sequence ID" value="NIR74620.1"/>
    <property type="molecule type" value="Genomic_DNA"/>
</dbReference>
<evidence type="ECO:0000313" key="2">
    <source>
        <dbReference type="EMBL" id="NIR74620.1"/>
    </source>
</evidence>
<name>A0AAE4ZBU3_9BACT</name>
<protein>
    <submittedName>
        <fullName evidence="2">DUF502 domain-containing protein</fullName>
    </submittedName>
</protein>
<organism evidence="2 3">
    <name type="scientific">Candidatus Kutchimonas denitrificans</name>
    <dbReference type="NCBI Taxonomy" id="3056748"/>
    <lineage>
        <taxon>Bacteria</taxon>
        <taxon>Pseudomonadati</taxon>
        <taxon>Gemmatimonadota</taxon>
        <taxon>Gemmatimonadia</taxon>
        <taxon>Candidatus Palauibacterales</taxon>
        <taxon>Candidatus Palauibacteraceae</taxon>
        <taxon>Candidatus Kutchimonas</taxon>
    </lineage>
</organism>
<comment type="caution">
    <text evidence="2">The sequence shown here is derived from an EMBL/GenBank/DDBJ whole genome shotgun (WGS) entry which is preliminary data.</text>
</comment>
<evidence type="ECO:0000313" key="3">
    <source>
        <dbReference type="Proteomes" id="UP000702544"/>
    </source>
</evidence>
<dbReference type="PANTHER" id="PTHR31876:SF26">
    <property type="entry name" value="PROTEIN LIKE COV 2"/>
    <property type="match status" value="1"/>
</dbReference>
<keyword evidence="1" id="KW-0812">Transmembrane</keyword>
<dbReference type="PANTHER" id="PTHR31876">
    <property type="entry name" value="COV-LIKE PROTEIN 1"/>
    <property type="match status" value="1"/>
</dbReference>